<sequence length="299" mass="31568">MSPQSRVPFLSEITTSCLGGDYGGSSCNACSSSHLSVAEIARAAEASYTIHAIRSSASDVETPRDMPTSLGKRGSDFISSTESSSQPEPFLSSYGSAFLSGIFADIAEASEQTGDDEPLGHRDSSFSSFEPFTKKGRTTNSTSVRGQAKSLLQLDSHVEGEINSAASPTVVSPRPNSASLKIHLFNDQVRELQNLAFPSLPGLPVTVSSSSCTTATVGLVVTPRDEETDQDQDSFGWFVATDDDEDEETVPASMFLPHAKPSTLAFQAAAAPKASESVEIEVQQALAADTIDDVLGDLF</sequence>
<name>A0ABD3QFL9_9STRA</name>
<feature type="compositionally biased region" description="Polar residues" evidence="1">
    <location>
        <begin position="77"/>
        <end position="87"/>
    </location>
</feature>
<organism evidence="2 3">
    <name type="scientific">Cyclotella cryptica</name>
    <dbReference type="NCBI Taxonomy" id="29204"/>
    <lineage>
        <taxon>Eukaryota</taxon>
        <taxon>Sar</taxon>
        <taxon>Stramenopiles</taxon>
        <taxon>Ochrophyta</taxon>
        <taxon>Bacillariophyta</taxon>
        <taxon>Coscinodiscophyceae</taxon>
        <taxon>Thalassiosirophycidae</taxon>
        <taxon>Stephanodiscales</taxon>
        <taxon>Stephanodiscaceae</taxon>
        <taxon>Cyclotella</taxon>
    </lineage>
</organism>
<proteinExistence type="predicted"/>
<evidence type="ECO:0000313" key="3">
    <source>
        <dbReference type="Proteomes" id="UP001516023"/>
    </source>
</evidence>
<dbReference type="Proteomes" id="UP001516023">
    <property type="component" value="Unassembled WGS sequence"/>
</dbReference>
<gene>
    <name evidence="2" type="ORF">HJC23_011870</name>
</gene>
<dbReference type="AlphaFoldDB" id="A0ABD3QFL9"/>
<keyword evidence="3" id="KW-1185">Reference proteome</keyword>
<accession>A0ABD3QFL9</accession>
<protein>
    <submittedName>
        <fullName evidence="2">Uncharacterized protein</fullName>
    </submittedName>
</protein>
<evidence type="ECO:0000256" key="1">
    <source>
        <dbReference type="SAM" id="MobiDB-lite"/>
    </source>
</evidence>
<comment type="caution">
    <text evidence="2">The sequence shown here is derived from an EMBL/GenBank/DDBJ whole genome shotgun (WGS) entry which is preliminary data.</text>
</comment>
<reference evidence="2 3" key="1">
    <citation type="journal article" date="2020" name="G3 (Bethesda)">
        <title>Improved Reference Genome for Cyclotella cryptica CCMP332, a Model for Cell Wall Morphogenesis, Salinity Adaptation, and Lipid Production in Diatoms (Bacillariophyta).</title>
        <authorList>
            <person name="Roberts W.R."/>
            <person name="Downey K.M."/>
            <person name="Ruck E.C."/>
            <person name="Traller J.C."/>
            <person name="Alverson A.J."/>
        </authorList>
    </citation>
    <scope>NUCLEOTIDE SEQUENCE [LARGE SCALE GENOMIC DNA]</scope>
    <source>
        <strain evidence="2 3">CCMP332</strain>
    </source>
</reference>
<dbReference type="EMBL" id="JABMIG020000045">
    <property type="protein sequence ID" value="KAL3798566.1"/>
    <property type="molecule type" value="Genomic_DNA"/>
</dbReference>
<evidence type="ECO:0000313" key="2">
    <source>
        <dbReference type="EMBL" id="KAL3798566.1"/>
    </source>
</evidence>
<feature type="region of interest" description="Disordered" evidence="1">
    <location>
        <begin position="57"/>
        <end position="89"/>
    </location>
</feature>
<feature type="region of interest" description="Disordered" evidence="1">
    <location>
        <begin position="111"/>
        <end position="146"/>
    </location>
</feature>